<organism evidence="1 2">
    <name type="scientific">Candidatus Proximibacter danicus</name>
    <dbReference type="NCBI Taxonomy" id="2954365"/>
    <lineage>
        <taxon>Bacteria</taxon>
        <taxon>Pseudomonadati</taxon>
        <taxon>Pseudomonadota</taxon>
        <taxon>Betaproteobacteria</taxon>
        <taxon>Candidatus Proximibacter</taxon>
    </lineage>
</organism>
<comment type="caution">
    <text evidence="1">The sequence shown here is derived from an EMBL/GenBank/DDBJ whole genome shotgun (WGS) entry which is preliminary data.</text>
</comment>
<dbReference type="InterPro" id="IPR003477">
    <property type="entry name" value="PemK-like"/>
</dbReference>
<reference evidence="1" key="1">
    <citation type="submission" date="2020-10" db="EMBL/GenBank/DDBJ databases">
        <title>Connecting structure to function with the recovery of over 1000 high-quality activated sludge metagenome-assembled genomes encoding full-length rRNA genes using long-read sequencing.</title>
        <authorList>
            <person name="Singleton C.M."/>
            <person name="Petriglieri F."/>
            <person name="Kristensen J.M."/>
            <person name="Kirkegaard R.H."/>
            <person name="Michaelsen T.Y."/>
            <person name="Andersen M.H."/>
            <person name="Karst S.M."/>
            <person name="Dueholm M.S."/>
            <person name="Nielsen P.H."/>
            <person name="Albertsen M."/>
        </authorList>
    </citation>
    <scope>NUCLEOTIDE SEQUENCE</scope>
    <source>
        <strain evidence="1">Hirt_18-Q3-R61-65_BATAC.395</strain>
    </source>
</reference>
<gene>
    <name evidence="1" type="ORF">IPL58_11575</name>
</gene>
<evidence type="ECO:0000313" key="2">
    <source>
        <dbReference type="Proteomes" id="UP000886689"/>
    </source>
</evidence>
<dbReference type="InterPro" id="IPR011067">
    <property type="entry name" value="Plasmid_toxin/cell-grow_inhib"/>
</dbReference>
<name>A0A9D7K1R4_9PROT</name>
<accession>A0A9D7K1R4</accession>
<dbReference type="Gene3D" id="2.30.30.110">
    <property type="match status" value="1"/>
</dbReference>
<dbReference type="SUPFAM" id="SSF50118">
    <property type="entry name" value="Cell growth inhibitor/plasmid maintenance toxic component"/>
    <property type="match status" value="1"/>
</dbReference>
<dbReference type="AlphaFoldDB" id="A0A9D7K1R4"/>
<proteinExistence type="predicted"/>
<evidence type="ECO:0000313" key="1">
    <source>
        <dbReference type="EMBL" id="MBK8524673.1"/>
    </source>
</evidence>
<dbReference type="EMBL" id="JADJUC010000012">
    <property type="protein sequence ID" value="MBK8524673.1"/>
    <property type="molecule type" value="Genomic_DNA"/>
</dbReference>
<dbReference type="Pfam" id="PF02452">
    <property type="entry name" value="PemK_toxin"/>
    <property type="match status" value="1"/>
</dbReference>
<dbReference type="Proteomes" id="UP000886689">
    <property type="component" value="Unassembled WGS sequence"/>
</dbReference>
<dbReference type="GO" id="GO:0003677">
    <property type="term" value="F:DNA binding"/>
    <property type="evidence" value="ECO:0007669"/>
    <property type="project" value="InterPro"/>
</dbReference>
<protein>
    <submittedName>
        <fullName evidence="1">Type II toxin-antitoxin system PemK/MazF family toxin</fullName>
    </submittedName>
</protein>
<sequence length="119" mass="12758">MGFEAFDVVRVPFPFTDRAATKNRPALVLSCAEFNAPSGHSVMAMITSADNPPWPQDCVLADLVAAGLPAPSRVRFKLFTLDHRLVRGALGHLSAADEKAVRKAFASVFAFSKQGAGTR</sequence>